<evidence type="ECO:0000256" key="2">
    <source>
        <dbReference type="ARBA" id="ARBA00022803"/>
    </source>
</evidence>
<dbReference type="PANTHER" id="PTHR44858:SF1">
    <property type="entry name" value="UDP-N-ACETYLGLUCOSAMINE--PEPTIDE N-ACETYLGLUCOSAMINYLTRANSFERASE SPINDLY-RELATED"/>
    <property type="match status" value="1"/>
</dbReference>
<dbReference type="EMBL" id="CDNC01000034">
    <property type="protein sequence ID" value="CEM62632.1"/>
    <property type="molecule type" value="Genomic_DNA"/>
</dbReference>
<dbReference type="GeneID" id="57752915"/>
<dbReference type="OrthoDB" id="359125at2"/>
<evidence type="ECO:0000313" key="6">
    <source>
        <dbReference type="EMBL" id="QEJ97841.1"/>
    </source>
</evidence>
<dbReference type="GO" id="GO:0009279">
    <property type="term" value="C:cell outer membrane"/>
    <property type="evidence" value="ECO:0007669"/>
    <property type="project" value="TreeGrafter"/>
</dbReference>
<reference evidence="7" key="1">
    <citation type="submission" date="2015-01" db="EMBL/GenBank/DDBJ databases">
        <authorList>
            <person name="Manzoor Shahid"/>
            <person name="Zubair Saima"/>
        </authorList>
    </citation>
    <scope>NUCLEOTIDE SEQUENCE [LARGE SCALE GENOMIC DNA]</scope>
    <source>
        <strain evidence="7">V1</strain>
    </source>
</reference>
<feature type="compositionally biased region" description="Polar residues" evidence="4">
    <location>
        <begin position="230"/>
        <end position="239"/>
    </location>
</feature>
<evidence type="ECO:0000313" key="8">
    <source>
        <dbReference type="Proteomes" id="UP000323594"/>
    </source>
</evidence>
<keyword evidence="7" id="KW-1185">Reference proteome</keyword>
<dbReference type="AlphaFoldDB" id="A0A0B7GYE0"/>
<organism evidence="5 7">
    <name type="scientific">Treponema phagedenis</name>
    <dbReference type="NCBI Taxonomy" id="162"/>
    <lineage>
        <taxon>Bacteria</taxon>
        <taxon>Pseudomonadati</taxon>
        <taxon>Spirochaetota</taxon>
        <taxon>Spirochaetia</taxon>
        <taxon>Spirochaetales</taxon>
        <taxon>Treponemataceae</taxon>
        <taxon>Treponema</taxon>
    </lineage>
</organism>
<evidence type="ECO:0000313" key="7">
    <source>
        <dbReference type="Proteomes" id="UP000042527"/>
    </source>
</evidence>
<feature type="repeat" description="TPR" evidence="3">
    <location>
        <begin position="131"/>
        <end position="164"/>
    </location>
</feature>
<protein>
    <submittedName>
        <fullName evidence="5">Tetratricopeptide repeat protein</fullName>
    </submittedName>
</protein>
<accession>A0A0B7GYE0</accession>
<dbReference type="Proteomes" id="UP000323594">
    <property type="component" value="Chromosome"/>
</dbReference>
<dbReference type="SUPFAM" id="SSF48452">
    <property type="entry name" value="TPR-like"/>
    <property type="match status" value="1"/>
</dbReference>
<reference evidence="6 8" key="3">
    <citation type="submission" date="2019-08" db="EMBL/GenBank/DDBJ databases">
        <authorList>
            <person name="Kuhnert P."/>
        </authorList>
    </citation>
    <scope>NUCLEOTIDE SEQUENCE [LARGE SCALE GENOMIC DNA]</scope>
    <source>
        <strain evidence="6 8">B36.5</strain>
    </source>
</reference>
<dbReference type="InterPro" id="IPR050498">
    <property type="entry name" value="Ycf3"/>
</dbReference>
<dbReference type="Proteomes" id="UP000042527">
    <property type="component" value="Unassembled WGS sequence"/>
</dbReference>
<dbReference type="SMART" id="SM00028">
    <property type="entry name" value="TPR"/>
    <property type="match status" value="4"/>
</dbReference>
<sequence length="246" mass="28524">MYKTRKYILVIKIAIFCTLCFFSKPLVAFDYFNEGKKLLMQHEPDKAVSLLFKASQEDPSNMHVHLYLGVAYLQTGKYVDAIYWLQKGKEGAGGDSYLYDYNLGNAFFMQNRYTDAEKSFTETLTKKSSFAPAVLNRANTYMKQEEYDKALQDYKTYLNLDFDSSQRPSIQRMISLLEARQHEIEIVKIREEARKAAEAEEKRLAEERYKNLRDSLETSLQDGKDADSISAGSEDTINYSEDYKLE</sequence>
<keyword evidence="2 3" id="KW-0802">TPR repeat</keyword>
<evidence type="ECO:0000313" key="5">
    <source>
        <dbReference type="EMBL" id="CEM62632.1"/>
    </source>
</evidence>
<dbReference type="PANTHER" id="PTHR44858">
    <property type="entry name" value="TETRATRICOPEPTIDE REPEAT PROTEIN 6"/>
    <property type="match status" value="1"/>
</dbReference>
<reference evidence="5" key="2">
    <citation type="submission" date="2015-01" db="EMBL/GenBank/DDBJ databases">
        <authorList>
            <person name="Xiang T."/>
            <person name="Song Y."/>
            <person name="Huang L."/>
            <person name="Wang B."/>
            <person name="Wu P."/>
        </authorList>
    </citation>
    <scope>NUCLEOTIDE SEQUENCE [LARGE SCALE GENOMIC DNA]</scope>
    <source>
        <strain evidence="5">V1</strain>
    </source>
</reference>
<feature type="compositionally biased region" description="Basic and acidic residues" evidence="4">
    <location>
        <begin position="216"/>
        <end position="227"/>
    </location>
</feature>
<gene>
    <name evidence="6" type="ORF">FUT82_07435</name>
    <name evidence="5" type="ORF">TPHV1_40135</name>
</gene>
<keyword evidence="1" id="KW-0677">Repeat</keyword>
<proteinExistence type="predicted"/>
<dbReference type="Pfam" id="PF13432">
    <property type="entry name" value="TPR_16"/>
    <property type="match status" value="1"/>
</dbReference>
<dbReference type="InterPro" id="IPR019734">
    <property type="entry name" value="TPR_rpt"/>
</dbReference>
<evidence type="ECO:0000256" key="4">
    <source>
        <dbReference type="SAM" id="MobiDB-lite"/>
    </source>
</evidence>
<name>A0A0B7GYE0_TREPH</name>
<dbReference type="Gene3D" id="1.25.40.10">
    <property type="entry name" value="Tetratricopeptide repeat domain"/>
    <property type="match status" value="2"/>
</dbReference>
<dbReference type="InterPro" id="IPR011990">
    <property type="entry name" value="TPR-like_helical_dom_sf"/>
</dbReference>
<evidence type="ECO:0000256" key="3">
    <source>
        <dbReference type="PROSITE-ProRule" id="PRU00339"/>
    </source>
</evidence>
<dbReference type="Pfam" id="PF14559">
    <property type="entry name" value="TPR_19"/>
    <property type="match status" value="1"/>
</dbReference>
<dbReference type="RefSeq" id="WP_002696512.1">
    <property type="nucleotide sequence ID" value="NZ_CDNC01000034.1"/>
</dbReference>
<evidence type="ECO:0000256" key="1">
    <source>
        <dbReference type="ARBA" id="ARBA00022737"/>
    </source>
</evidence>
<feature type="region of interest" description="Disordered" evidence="4">
    <location>
        <begin position="216"/>
        <end position="246"/>
    </location>
</feature>
<dbReference type="GO" id="GO:0046813">
    <property type="term" value="P:receptor-mediated virion attachment to host cell"/>
    <property type="evidence" value="ECO:0007669"/>
    <property type="project" value="TreeGrafter"/>
</dbReference>
<dbReference type="PROSITE" id="PS50005">
    <property type="entry name" value="TPR"/>
    <property type="match status" value="1"/>
</dbReference>
<dbReference type="EMBL" id="CP042817">
    <property type="protein sequence ID" value="QEJ97841.1"/>
    <property type="molecule type" value="Genomic_DNA"/>
</dbReference>